<organism evidence="1 2">
    <name type="scientific">Nephila pilipes</name>
    <name type="common">Giant wood spider</name>
    <name type="synonym">Nephila maculata</name>
    <dbReference type="NCBI Taxonomy" id="299642"/>
    <lineage>
        <taxon>Eukaryota</taxon>
        <taxon>Metazoa</taxon>
        <taxon>Ecdysozoa</taxon>
        <taxon>Arthropoda</taxon>
        <taxon>Chelicerata</taxon>
        <taxon>Arachnida</taxon>
        <taxon>Araneae</taxon>
        <taxon>Araneomorphae</taxon>
        <taxon>Entelegynae</taxon>
        <taxon>Araneoidea</taxon>
        <taxon>Nephilidae</taxon>
        <taxon>Nephila</taxon>
    </lineage>
</organism>
<protein>
    <submittedName>
        <fullName evidence="1">Uncharacterized protein</fullName>
    </submittedName>
</protein>
<gene>
    <name evidence="1" type="ORF">NPIL_693511</name>
</gene>
<sequence length="172" mass="19930">MDISLNISKSLFSDNVPMDCETTEVRVEEMDWECDGYQESEPMDWEDIPQVRSPKRSKVRTTPPALKKVNTFIDANCNTFLQGEETQPSPKIWQRWSTLINQRTVRVPPMAERRSSSNWEVKILLSDVARSSSGWLRGVSLVPPRVTRMWASYPSRPPGRHPEHNHNYFEIA</sequence>
<evidence type="ECO:0000313" key="2">
    <source>
        <dbReference type="Proteomes" id="UP000887013"/>
    </source>
</evidence>
<name>A0A8X6MYB4_NEPPI</name>
<dbReference type="Proteomes" id="UP000887013">
    <property type="component" value="Unassembled WGS sequence"/>
</dbReference>
<dbReference type="EMBL" id="BMAW01052015">
    <property type="protein sequence ID" value="GFS83811.1"/>
    <property type="molecule type" value="Genomic_DNA"/>
</dbReference>
<dbReference type="AlphaFoldDB" id="A0A8X6MYB4"/>
<comment type="caution">
    <text evidence="1">The sequence shown here is derived from an EMBL/GenBank/DDBJ whole genome shotgun (WGS) entry which is preliminary data.</text>
</comment>
<reference evidence="1" key="1">
    <citation type="submission" date="2020-08" db="EMBL/GenBank/DDBJ databases">
        <title>Multicomponent nature underlies the extraordinary mechanical properties of spider dragline silk.</title>
        <authorList>
            <person name="Kono N."/>
            <person name="Nakamura H."/>
            <person name="Mori M."/>
            <person name="Yoshida Y."/>
            <person name="Ohtoshi R."/>
            <person name="Malay A.D."/>
            <person name="Moran D.A.P."/>
            <person name="Tomita M."/>
            <person name="Numata K."/>
            <person name="Arakawa K."/>
        </authorList>
    </citation>
    <scope>NUCLEOTIDE SEQUENCE</scope>
</reference>
<keyword evidence="2" id="KW-1185">Reference proteome</keyword>
<evidence type="ECO:0000313" key="1">
    <source>
        <dbReference type="EMBL" id="GFS83811.1"/>
    </source>
</evidence>
<accession>A0A8X6MYB4</accession>
<proteinExistence type="predicted"/>